<organism evidence="2">
    <name type="scientific">Anopheles coluzzii</name>
    <name type="common">African malaria mosquito</name>
    <dbReference type="NCBI Taxonomy" id="1518534"/>
    <lineage>
        <taxon>Eukaryota</taxon>
        <taxon>Metazoa</taxon>
        <taxon>Ecdysozoa</taxon>
        <taxon>Arthropoda</taxon>
        <taxon>Hexapoda</taxon>
        <taxon>Insecta</taxon>
        <taxon>Pterygota</taxon>
        <taxon>Neoptera</taxon>
        <taxon>Endopterygota</taxon>
        <taxon>Diptera</taxon>
        <taxon>Nematocera</taxon>
        <taxon>Culicoidea</taxon>
        <taxon>Culicidae</taxon>
        <taxon>Anophelinae</taxon>
        <taxon>Anopheles</taxon>
    </lineage>
</organism>
<sequence>MKKNKTVNSFNQSGIRQATIRSHPFCVPARCHIAEYHFMFYILGIFFGGLLNLPFNLDGTITINNPTTQTEIPFLKTRKEGKKSKHPYGEAFLSIKARTFQHCCRDISTDKKLINQPGMCVAVLMVRRSVVLSREMELLNACSSSFFGYLTAEQA</sequence>
<name>A0A8W7Q570_ANOCL</name>
<dbReference type="Proteomes" id="UP000075882">
    <property type="component" value="Unassembled WGS sequence"/>
</dbReference>
<proteinExistence type="predicted"/>
<keyword evidence="1" id="KW-0812">Transmembrane</keyword>
<evidence type="ECO:0000313" key="2">
    <source>
        <dbReference type="EnsemblMetazoa" id="ACOM043244-PA.1"/>
    </source>
</evidence>
<keyword evidence="1" id="KW-0472">Membrane</keyword>
<dbReference type="AlphaFoldDB" id="A0A8W7Q570"/>
<protein>
    <submittedName>
        <fullName evidence="2">Uncharacterized protein</fullName>
    </submittedName>
</protein>
<dbReference type="EnsemblMetazoa" id="ACOM043244-RA">
    <property type="protein sequence ID" value="ACOM043244-PA.1"/>
    <property type="gene ID" value="ACOM043244"/>
</dbReference>
<reference evidence="2" key="1">
    <citation type="submission" date="2022-08" db="UniProtKB">
        <authorList>
            <consortium name="EnsemblMetazoa"/>
        </authorList>
    </citation>
    <scope>IDENTIFICATION</scope>
</reference>
<evidence type="ECO:0000256" key="1">
    <source>
        <dbReference type="SAM" id="Phobius"/>
    </source>
</evidence>
<accession>A0A8W7Q570</accession>
<keyword evidence="1" id="KW-1133">Transmembrane helix</keyword>
<feature type="transmembrane region" description="Helical" evidence="1">
    <location>
        <begin position="38"/>
        <end position="57"/>
    </location>
</feature>